<comment type="caution">
    <text evidence="2">The sequence shown here is derived from an EMBL/GenBank/DDBJ whole genome shotgun (WGS) entry which is preliminary data.</text>
</comment>
<gene>
    <name evidence="2" type="ORF">AVEN_34630_1</name>
</gene>
<sequence>MAEEAKRGQQVIGIMLVVSMQDSEKLYLRKLLLRKNGVISFNDLKTIDGIVCETFQEACKEPGILDDDQHWHDTLLEAARMHMPSYLIILFAMICGSLLEKLFGGFNDEKFI</sequence>
<accession>A0A4Y2B1X0</accession>
<dbReference type="OrthoDB" id="6434721at2759"/>
<evidence type="ECO:0000256" key="1">
    <source>
        <dbReference type="SAM" id="Phobius"/>
    </source>
</evidence>
<evidence type="ECO:0000313" key="3">
    <source>
        <dbReference type="Proteomes" id="UP000499080"/>
    </source>
</evidence>
<proteinExistence type="predicted"/>
<reference evidence="2 3" key="1">
    <citation type="journal article" date="2019" name="Sci. Rep.">
        <title>Orb-weaving spider Araneus ventricosus genome elucidates the spidroin gene catalogue.</title>
        <authorList>
            <person name="Kono N."/>
            <person name="Nakamura H."/>
            <person name="Ohtoshi R."/>
            <person name="Moran D.A.P."/>
            <person name="Shinohara A."/>
            <person name="Yoshida Y."/>
            <person name="Fujiwara M."/>
            <person name="Mori M."/>
            <person name="Tomita M."/>
            <person name="Arakawa K."/>
        </authorList>
    </citation>
    <scope>NUCLEOTIDE SEQUENCE [LARGE SCALE GENOMIC DNA]</scope>
</reference>
<keyword evidence="1" id="KW-0472">Membrane</keyword>
<protein>
    <submittedName>
        <fullName evidence="2">Uncharacterized protein</fullName>
    </submittedName>
</protein>
<evidence type="ECO:0000313" key="2">
    <source>
        <dbReference type="EMBL" id="GBL85449.1"/>
    </source>
</evidence>
<keyword evidence="1" id="KW-1133">Transmembrane helix</keyword>
<organism evidence="2 3">
    <name type="scientific">Araneus ventricosus</name>
    <name type="common">Orbweaver spider</name>
    <name type="synonym">Epeira ventricosa</name>
    <dbReference type="NCBI Taxonomy" id="182803"/>
    <lineage>
        <taxon>Eukaryota</taxon>
        <taxon>Metazoa</taxon>
        <taxon>Ecdysozoa</taxon>
        <taxon>Arthropoda</taxon>
        <taxon>Chelicerata</taxon>
        <taxon>Arachnida</taxon>
        <taxon>Araneae</taxon>
        <taxon>Araneomorphae</taxon>
        <taxon>Entelegynae</taxon>
        <taxon>Araneoidea</taxon>
        <taxon>Araneidae</taxon>
        <taxon>Araneus</taxon>
    </lineage>
</organism>
<keyword evidence="3" id="KW-1185">Reference proteome</keyword>
<feature type="transmembrane region" description="Helical" evidence="1">
    <location>
        <begin position="86"/>
        <end position="106"/>
    </location>
</feature>
<dbReference type="Proteomes" id="UP000499080">
    <property type="component" value="Unassembled WGS sequence"/>
</dbReference>
<name>A0A4Y2B1X0_ARAVE</name>
<dbReference type="EMBL" id="BGPR01000043">
    <property type="protein sequence ID" value="GBL85449.1"/>
    <property type="molecule type" value="Genomic_DNA"/>
</dbReference>
<keyword evidence="1" id="KW-0812">Transmembrane</keyword>
<dbReference type="AlphaFoldDB" id="A0A4Y2B1X0"/>